<organism evidence="1 2">
    <name type="scientific">Kickxella alabastrina</name>
    <dbReference type="NCBI Taxonomy" id="61397"/>
    <lineage>
        <taxon>Eukaryota</taxon>
        <taxon>Fungi</taxon>
        <taxon>Fungi incertae sedis</taxon>
        <taxon>Zoopagomycota</taxon>
        <taxon>Kickxellomycotina</taxon>
        <taxon>Kickxellomycetes</taxon>
        <taxon>Kickxellales</taxon>
        <taxon>Kickxellaceae</taxon>
        <taxon>Kickxella</taxon>
    </lineage>
</organism>
<proteinExistence type="predicted"/>
<dbReference type="Proteomes" id="UP001150581">
    <property type="component" value="Unassembled WGS sequence"/>
</dbReference>
<dbReference type="EMBL" id="JANBPG010000033">
    <property type="protein sequence ID" value="KAJ1901322.1"/>
    <property type="molecule type" value="Genomic_DNA"/>
</dbReference>
<accession>A0ACC1IUX5</accession>
<protein>
    <submittedName>
        <fullName evidence="1">Uncharacterized protein</fullName>
    </submittedName>
</protein>
<name>A0ACC1IUX5_9FUNG</name>
<evidence type="ECO:0000313" key="1">
    <source>
        <dbReference type="EMBL" id="KAJ1901322.1"/>
    </source>
</evidence>
<keyword evidence="2" id="KW-1185">Reference proteome</keyword>
<evidence type="ECO:0000313" key="2">
    <source>
        <dbReference type="Proteomes" id="UP001150581"/>
    </source>
</evidence>
<sequence length="163" mass="17264">MKSFFASAILALISASSAAAGLIPRDVIYPDVLQSIAITPSATPMYTTWASSDIETIFTSSYIEAENPLPEVPDYTDSGSEFDSIYSSIAIVMPGLTSESKNGSMSVTESESESISEPTPVEEYSTVNESSVVSESATVVESSTVTKSNIQVTSTVYIGRCPM</sequence>
<reference evidence="1" key="1">
    <citation type="submission" date="2022-07" db="EMBL/GenBank/DDBJ databases">
        <title>Phylogenomic reconstructions and comparative analyses of Kickxellomycotina fungi.</title>
        <authorList>
            <person name="Reynolds N.K."/>
            <person name="Stajich J.E."/>
            <person name="Barry K."/>
            <person name="Grigoriev I.V."/>
            <person name="Crous P."/>
            <person name="Smith M.E."/>
        </authorList>
    </citation>
    <scope>NUCLEOTIDE SEQUENCE</scope>
    <source>
        <strain evidence="1">Benny 63K</strain>
    </source>
</reference>
<comment type="caution">
    <text evidence="1">The sequence shown here is derived from an EMBL/GenBank/DDBJ whole genome shotgun (WGS) entry which is preliminary data.</text>
</comment>
<gene>
    <name evidence="1" type="ORF">LPJ66_000876</name>
</gene>